<sequence length="252" mass="28698">MTTPSVSTTSSEHSQKWSRWAWWARSPVLSQTSTCITPEANKSINSLQLKHEAIDPIHSNLGETLSVWNKFKEIYERPTMERETVVRAARMAFFGGFLVGGASGYTQAKHFYELNNASRKYLSASDAFKRRTDYVCLFISFPQMSRYIFIALVGGVFALPLGMVGSCKAFGFGFSSGLTLSAVAYLYALTIDKSVDDAYWVFKKNYDKELLATEEWERRLTELMEAEHIFWRQSAIQRLKKIDEENLASNDT</sequence>
<feature type="transmembrane region" description="Helical" evidence="1">
    <location>
        <begin position="147"/>
        <end position="164"/>
    </location>
</feature>
<keyword evidence="1" id="KW-0472">Membrane</keyword>
<name>A0A1I7XRJ3_HETBA</name>
<dbReference type="Proteomes" id="UP000095283">
    <property type="component" value="Unplaced"/>
</dbReference>
<dbReference type="AlphaFoldDB" id="A0A1I7XRJ3"/>
<dbReference type="WBParaSite" id="Hba_20431">
    <property type="protein sequence ID" value="Hba_20431"/>
    <property type="gene ID" value="Hba_20431"/>
</dbReference>
<accession>A0A1I7XRJ3</accession>
<evidence type="ECO:0000313" key="2">
    <source>
        <dbReference type="Proteomes" id="UP000095283"/>
    </source>
</evidence>
<evidence type="ECO:0000256" key="1">
    <source>
        <dbReference type="SAM" id="Phobius"/>
    </source>
</evidence>
<feature type="transmembrane region" description="Helical" evidence="1">
    <location>
        <begin position="170"/>
        <end position="189"/>
    </location>
</feature>
<reference evidence="3" key="1">
    <citation type="submission" date="2016-11" db="UniProtKB">
        <authorList>
            <consortium name="WormBaseParasite"/>
        </authorList>
    </citation>
    <scope>IDENTIFICATION</scope>
</reference>
<protein>
    <submittedName>
        <fullName evidence="3">MICOS complex subunit</fullName>
    </submittedName>
</protein>
<keyword evidence="2" id="KW-1185">Reference proteome</keyword>
<keyword evidence="1" id="KW-0812">Transmembrane</keyword>
<proteinExistence type="predicted"/>
<evidence type="ECO:0000313" key="3">
    <source>
        <dbReference type="WBParaSite" id="Hba_20431"/>
    </source>
</evidence>
<organism evidence="2 3">
    <name type="scientific">Heterorhabditis bacteriophora</name>
    <name type="common">Entomopathogenic nematode worm</name>
    <dbReference type="NCBI Taxonomy" id="37862"/>
    <lineage>
        <taxon>Eukaryota</taxon>
        <taxon>Metazoa</taxon>
        <taxon>Ecdysozoa</taxon>
        <taxon>Nematoda</taxon>
        <taxon>Chromadorea</taxon>
        <taxon>Rhabditida</taxon>
        <taxon>Rhabditina</taxon>
        <taxon>Rhabditomorpha</taxon>
        <taxon>Strongyloidea</taxon>
        <taxon>Heterorhabditidae</taxon>
        <taxon>Heterorhabditis</taxon>
    </lineage>
</organism>
<keyword evidence="1" id="KW-1133">Transmembrane helix</keyword>